<feature type="region of interest" description="Disordered" evidence="1">
    <location>
        <begin position="23"/>
        <end position="42"/>
    </location>
</feature>
<protein>
    <submittedName>
        <fullName evidence="3">Uncharacterized protein</fullName>
    </submittedName>
</protein>
<accession>A0A975W7F0</accession>
<evidence type="ECO:0000256" key="1">
    <source>
        <dbReference type="SAM" id="MobiDB-lite"/>
    </source>
</evidence>
<dbReference type="AlphaFoldDB" id="A0A975W7F0"/>
<evidence type="ECO:0000313" key="4">
    <source>
        <dbReference type="Proteomes" id="UP000182932"/>
    </source>
</evidence>
<dbReference type="Proteomes" id="UP000182932">
    <property type="component" value="Unassembled WGS sequence"/>
</dbReference>
<evidence type="ECO:0000256" key="2">
    <source>
        <dbReference type="SAM" id="SignalP"/>
    </source>
</evidence>
<comment type="caution">
    <text evidence="3">The sequence shown here is derived from an EMBL/GenBank/DDBJ whole genome shotgun (WGS) entry which is preliminary data.</text>
</comment>
<feature type="chain" id="PRO_5037837937" evidence="2">
    <location>
        <begin position="24"/>
        <end position="42"/>
    </location>
</feature>
<reference evidence="3 4" key="1">
    <citation type="submission" date="2016-10" db="EMBL/GenBank/DDBJ databases">
        <authorList>
            <person name="Varghese N."/>
            <person name="Submissions S."/>
        </authorList>
    </citation>
    <scope>NUCLEOTIDE SEQUENCE [LARGE SCALE GENOMIC DNA]</scope>
    <source>
        <strain evidence="3 4">FF3</strain>
    </source>
</reference>
<gene>
    <name evidence="3" type="ORF">SAMN04487940_102171</name>
</gene>
<keyword evidence="2" id="KW-0732">Signal</keyword>
<proteinExistence type="predicted"/>
<name>A0A975W7F0_9RHOB</name>
<evidence type="ECO:0000313" key="3">
    <source>
        <dbReference type="EMBL" id="SEI84179.1"/>
    </source>
</evidence>
<feature type="signal peptide" evidence="2">
    <location>
        <begin position="1"/>
        <end position="23"/>
    </location>
</feature>
<dbReference type="EMBL" id="FNYY01000002">
    <property type="protein sequence ID" value="SEI84179.1"/>
    <property type="molecule type" value="Genomic_DNA"/>
</dbReference>
<sequence>MRMVLVAVQAAILLMLAVIGAQGDDSQRASCPVNQPGAYCER</sequence>
<organism evidence="3 4">
    <name type="scientific">Marinovum algicola</name>
    <dbReference type="NCBI Taxonomy" id="42444"/>
    <lineage>
        <taxon>Bacteria</taxon>
        <taxon>Pseudomonadati</taxon>
        <taxon>Pseudomonadota</taxon>
        <taxon>Alphaproteobacteria</taxon>
        <taxon>Rhodobacterales</taxon>
        <taxon>Roseobacteraceae</taxon>
        <taxon>Marinovum</taxon>
    </lineage>
</organism>
<keyword evidence="4" id="KW-1185">Reference proteome</keyword>